<name>A0A1P8VIX1_9BETA</name>
<dbReference type="KEGG" id="vg:30999411"/>
<feature type="region of interest" description="Disordered" evidence="1">
    <location>
        <begin position="1"/>
        <end position="21"/>
    </location>
</feature>
<dbReference type="EMBL" id="KY355735">
    <property type="protein sequence ID" value="APZ76285.1"/>
    <property type="molecule type" value="Genomic_DNA"/>
</dbReference>
<sequence>MSHVIYIPDNSPALEDNDENQRPTFNQQTKLLQMFIEKFRIANLDSPANIELTDPITTSRHCLLLMATDVNSSYSIFLTGKYMTKLSKLHISVIEKKDEEFNLKLNAFCIPVIQPAIANCIMTQTISQNNPHDQFISMINRDKVGISITQTEQGIRLKMYLSYIKWVKEENYLKDYLVPNYFIKTYYVIFDVRISDIFKYGDAYFDAWQVVNCSNPLVLIQCVVNIGTFIRFKLQYRNINTTDKPPQSLYFEMDILQNFAYINPALLYSVWYIEPDMENKCLILKCPDKVNLSMGYTELAFKTEYIHPYVVALFIPKHKKNMKITARWWFPRTIFSISMFSLEPKRLKPGTILGYIYFIHSSLISYRKAKPGTTIDFSDPEYYKNIDFENPPKEFSDDVICHVTSLTPPRVHILGADINLTENPFIKIMRNPHAGIQTHDVLGLELE</sequence>
<evidence type="ECO:0000313" key="3">
    <source>
        <dbReference type="Proteomes" id="UP000202182"/>
    </source>
</evidence>
<keyword evidence="3" id="KW-1185">Reference proteome</keyword>
<dbReference type="InterPro" id="IPR009479">
    <property type="entry name" value="Herpes_U55"/>
</dbReference>
<gene>
    <name evidence="2" type="primary">ORF70</name>
    <name evidence="2" type="ORF">MRV_0074</name>
</gene>
<dbReference type="Proteomes" id="UP000202182">
    <property type="component" value="Segment"/>
</dbReference>
<accession>A0A1P8VIX1</accession>
<organism evidence="2">
    <name type="scientific">Murid betaherpesvirus 3</name>
    <dbReference type="NCBI Taxonomy" id="2560603"/>
    <lineage>
        <taxon>Viruses</taxon>
        <taxon>Duplodnaviria</taxon>
        <taxon>Heunggongvirae</taxon>
        <taxon>Peploviricota</taxon>
        <taxon>Herviviricetes</taxon>
        <taxon>Herpesvirales</taxon>
        <taxon>Orthoherpesviridae</taxon>
        <taxon>Betaherpesvirinae</taxon>
        <taxon>Roseolovirus</taxon>
        <taxon>Roseolovirus muridbeta3</taxon>
    </lineage>
</organism>
<evidence type="ECO:0000256" key="1">
    <source>
        <dbReference type="SAM" id="MobiDB-lite"/>
    </source>
</evidence>
<reference evidence="2" key="1">
    <citation type="submission" date="2016-12" db="EMBL/GenBank/DDBJ databases">
        <title>A murine herpesvirus closely related to ubiquitous human herpesviruses causes T-cell depletion.</title>
        <authorList>
            <person name="Patel S.J."/>
            <person name="Zhao G."/>
            <person name="Penna V.R."/>
            <person name="Park E."/>
            <person name="Lauron E.J."/>
            <person name="Harvey I.B."/>
            <person name="Beatty W.L."/>
            <person name="Plougastel-Douglas B."/>
            <person name="Poursine-Laurent J."/>
            <person name="Fremont D.H."/>
            <person name="Wang D."/>
            <person name="Yokoyama W.M."/>
        </authorList>
    </citation>
    <scope>NUCLEOTIDE SEQUENCE [LARGE SCALE GENOMIC DNA]</scope>
    <source>
        <strain evidence="2">YOK1</strain>
    </source>
</reference>
<protein>
    <submittedName>
        <fullName evidence="2">Uncharacterized protein</fullName>
    </submittedName>
</protein>
<dbReference type="Pfam" id="PF06501">
    <property type="entry name" value="Herpes_U55"/>
    <property type="match status" value="1"/>
</dbReference>
<proteinExistence type="predicted"/>
<evidence type="ECO:0000313" key="2">
    <source>
        <dbReference type="EMBL" id="APZ76285.1"/>
    </source>
</evidence>